<evidence type="ECO:0000313" key="3">
    <source>
        <dbReference type="EMBL" id="MFB9625806.1"/>
    </source>
</evidence>
<comment type="caution">
    <text evidence="3">The sequence shown here is derived from an EMBL/GenBank/DDBJ whole genome shotgun (WGS) entry which is preliminary data.</text>
</comment>
<proteinExistence type="predicted"/>
<feature type="domain" description="AMP-dependent synthetase/ligase" evidence="1">
    <location>
        <begin position="28"/>
        <end position="401"/>
    </location>
</feature>
<dbReference type="InterPro" id="IPR020845">
    <property type="entry name" value="AMP-binding_CS"/>
</dbReference>
<dbReference type="PROSITE" id="PS00455">
    <property type="entry name" value="AMP_BINDING"/>
    <property type="match status" value="1"/>
</dbReference>
<dbReference type="PANTHER" id="PTHR43767:SF1">
    <property type="entry name" value="NONRIBOSOMAL PEPTIDE SYNTHASE PES1 (EUROFUNG)-RELATED"/>
    <property type="match status" value="1"/>
</dbReference>
<dbReference type="Gene3D" id="2.30.38.10">
    <property type="entry name" value="Luciferase, Domain 3"/>
    <property type="match status" value="1"/>
</dbReference>
<feature type="domain" description="AMP-binding enzyme C-terminal" evidence="2">
    <location>
        <begin position="452"/>
        <end position="528"/>
    </location>
</feature>
<evidence type="ECO:0000259" key="2">
    <source>
        <dbReference type="Pfam" id="PF13193"/>
    </source>
</evidence>
<evidence type="ECO:0000313" key="4">
    <source>
        <dbReference type="Proteomes" id="UP001589532"/>
    </source>
</evidence>
<dbReference type="Gene3D" id="3.30.300.30">
    <property type="match status" value="1"/>
</dbReference>
<keyword evidence="4" id="KW-1185">Reference proteome</keyword>
<sequence length="544" mass="58316">MVPWPEEAVARYTARSYWEGLSLGTHLARSARDDPDATCLVDGPTRMTYRELMARADGAAARMGALGVRPDDRVAIQLPNRWEFVVMTVACLRLGAVPVWLLPQHRRSEVLGVVAHAEARALVVPGTFKGFDHRAMALEIAAAVPSCDHVIVVGAEAGPGAIGFGPLCEPAEDPEATARDLDAAAPGGDAVATLLLSGGSTGVPKLIPRTHNDLTYMIKRAAEICAFGLDTTYLAVLPLGHGFVNTGPGVLGALLAGGRVVIARSPAPEQALPLIERERVTATSVVPAIVQRWLEHRAADPGAVLSSLRLLQVGASRLADGVAEEIGPKLGCTLQQVFGMGEGLLCLTRPDDPYDVITRTQGRPISADDEIRVVDEEGRPVPAGEPGMLLARGPYTIRGYYRSPEIDRRSFVGDGWYRTGDIVRRTADGNLVVTGRDKDVINRGGEKINAEEVENFAHRVPGVRQAAAVAMPDRELGETVCLYVVPVPGERVTLEEVRAVLMDAGVARFKFPERVVVVDSLPVTNIGKLDKAALREDVKRRLLA</sequence>
<dbReference type="InterPro" id="IPR045851">
    <property type="entry name" value="AMP-bd_C_sf"/>
</dbReference>
<name>A0ABV5S2B2_9ACTN</name>
<gene>
    <name evidence="3" type="ORF">ACFFSA_22205</name>
</gene>
<accession>A0ABV5S2B2</accession>
<dbReference type="EMBL" id="JBHMBW010000019">
    <property type="protein sequence ID" value="MFB9625806.1"/>
    <property type="molecule type" value="Genomic_DNA"/>
</dbReference>
<organism evidence="3 4">
    <name type="scientific">Nonomuraea helvata</name>
    <dbReference type="NCBI Taxonomy" id="37484"/>
    <lineage>
        <taxon>Bacteria</taxon>
        <taxon>Bacillati</taxon>
        <taxon>Actinomycetota</taxon>
        <taxon>Actinomycetes</taxon>
        <taxon>Streptosporangiales</taxon>
        <taxon>Streptosporangiaceae</taxon>
        <taxon>Nonomuraea</taxon>
    </lineage>
</organism>
<dbReference type="InterPro" id="IPR050237">
    <property type="entry name" value="ATP-dep_AMP-bd_enzyme"/>
</dbReference>
<dbReference type="Proteomes" id="UP001589532">
    <property type="component" value="Unassembled WGS sequence"/>
</dbReference>
<dbReference type="InterPro" id="IPR000873">
    <property type="entry name" value="AMP-dep_synth/lig_dom"/>
</dbReference>
<reference evidence="3 4" key="1">
    <citation type="submission" date="2024-09" db="EMBL/GenBank/DDBJ databases">
        <authorList>
            <person name="Sun Q."/>
            <person name="Mori K."/>
        </authorList>
    </citation>
    <scope>NUCLEOTIDE SEQUENCE [LARGE SCALE GENOMIC DNA]</scope>
    <source>
        <strain evidence="3 4">JCM 3143</strain>
    </source>
</reference>
<dbReference type="SUPFAM" id="SSF56801">
    <property type="entry name" value="Acetyl-CoA synthetase-like"/>
    <property type="match status" value="1"/>
</dbReference>
<dbReference type="Gene3D" id="3.40.50.980">
    <property type="match status" value="2"/>
</dbReference>
<dbReference type="Pfam" id="PF00501">
    <property type="entry name" value="AMP-binding"/>
    <property type="match status" value="1"/>
</dbReference>
<dbReference type="PANTHER" id="PTHR43767">
    <property type="entry name" value="LONG-CHAIN-FATTY-ACID--COA LIGASE"/>
    <property type="match status" value="1"/>
</dbReference>
<dbReference type="Pfam" id="PF13193">
    <property type="entry name" value="AMP-binding_C"/>
    <property type="match status" value="1"/>
</dbReference>
<dbReference type="InterPro" id="IPR025110">
    <property type="entry name" value="AMP-bd_C"/>
</dbReference>
<dbReference type="RefSeq" id="WP_344984355.1">
    <property type="nucleotide sequence ID" value="NZ_BAAAXV010000001.1"/>
</dbReference>
<evidence type="ECO:0000259" key="1">
    <source>
        <dbReference type="Pfam" id="PF00501"/>
    </source>
</evidence>
<protein>
    <submittedName>
        <fullName evidence="3">(2,3-dihydroxybenzoyl)adenylate synthase</fullName>
    </submittedName>
</protein>